<keyword evidence="6" id="KW-0408">Iron</keyword>
<dbReference type="GO" id="GO:0046872">
    <property type="term" value="F:metal ion binding"/>
    <property type="evidence" value="ECO:0007669"/>
    <property type="project" value="UniProtKB-KW"/>
</dbReference>
<comment type="caution">
    <text evidence="9">The sequence shown here is derived from an EMBL/GenBank/DDBJ whole genome shotgun (WGS) entry which is preliminary data.</text>
</comment>
<comment type="cofactor">
    <cofactor evidence="1">
        <name>Fe(2+)</name>
        <dbReference type="ChEBI" id="CHEBI:29033"/>
    </cofactor>
</comment>
<dbReference type="Pfam" id="PF06155">
    <property type="entry name" value="GBBH-like_N"/>
    <property type="match status" value="1"/>
</dbReference>
<organism evidence="9 10">
    <name type="scientific">Mycobacterium marinum</name>
    <dbReference type="NCBI Taxonomy" id="1781"/>
    <lineage>
        <taxon>Bacteria</taxon>
        <taxon>Bacillati</taxon>
        <taxon>Actinomycetota</taxon>
        <taxon>Actinomycetes</taxon>
        <taxon>Mycobacteriales</taxon>
        <taxon>Mycobacteriaceae</taxon>
        <taxon>Mycobacterium</taxon>
        <taxon>Mycobacterium ulcerans group</taxon>
    </lineage>
</organism>
<gene>
    <name evidence="9" type="ORF">DAVIS_00911</name>
</gene>
<keyword evidence="5 9" id="KW-0560">Oxidoreductase</keyword>
<dbReference type="Pfam" id="PF02668">
    <property type="entry name" value="TauD"/>
    <property type="match status" value="1"/>
</dbReference>
<evidence type="ECO:0000256" key="1">
    <source>
        <dbReference type="ARBA" id="ARBA00001954"/>
    </source>
</evidence>
<evidence type="ECO:0000256" key="3">
    <source>
        <dbReference type="ARBA" id="ARBA00022723"/>
    </source>
</evidence>
<dbReference type="PANTHER" id="PTHR10696:SF25">
    <property type="entry name" value="OXIDOREDUCTASE AIM17-RELATED"/>
    <property type="match status" value="1"/>
</dbReference>
<protein>
    <submittedName>
        <fullName evidence="9">Gamma-butyrobetaine dioxygenase</fullName>
        <ecNumber evidence="9">1.14.11.1</ecNumber>
    </submittedName>
</protein>
<evidence type="ECO:0000313" key="9">
    <source>
        <dbReference type="EMBL" id="RFZ46397.1"/>
    </source>
</evidence>
<keyword evidence="3" id="KW-0479">Metal-binding</keyword>
<dbReference type="InterPro" id="IPR003819">
    <property type="entry name" value="TauD/TfdA-like"/>
</dbReference>
<accession>A0A3E2N0W6</accession>
<evidence type="ECO:0000259" key="8">
    <source>
        <dbReference type="Pfam" id="PF06155"/>
    </source>
</evidence>
<evidence type="ECO:0000259" key="7">
    <source>
        <dbReference type="Pfam" id="PF02668"/>
    </source>
</evidence>
<dbReference type="InterPro" id="IPR042098">
    <property type="entry name" value="TauD-like_sf"/>
</dbReference>
<dbReference type="InterPro" id="IPR010376">
    <property type="entry name" value="GBBH-like_N"/>
</dbReference>
<dbReference type="InterPro" id="IPR050411">
    <property type="entry name" value="AlphaKG_dependent_hydroxylases"/>
</dbReference>
<dbReference type="Proteomes" id="UP000257451">
    <property type="component" value="Unassembled WGS sequence"/>
</dbReference>
<evidence type="ECO:0000256" key="4">
    <source>
        <dbReference type="ARBA" id="ARBA00022964"/>
    </source>
</evidence>
<dbReference type="PANTHER" id="PTHR10696">
    <property type="entry name" value="GAMMA-BUTYROBETAINE HYDROXYLASE-RELATED"/>
    <property type="match status" value="1"/>
</dbReference>
<dbReference type="GO" id="GO:0008336">
    <property type="term" value="F:gamma-butyrobetaine dioxygenase activity"/>
    <property type="evidence" value="ECO:0007669"/>
    <property type="project" value="UniProtKB-EC"/>
</dbReference>
<dbReference type="Gene3D" id="3.60.130.10">
    <property type="entry name" value="Clavaminate synthase-like"/>
    <property type="match status" value="1"/>
</dbReference>
<dbReference type="RefSeq" id="WP_117431599.1">
    <property type="nucleotide sequence ID" value="NZ_PEDF01000023.1"/>
</dbReference>
<feature type="domain" description="TauD/TfdA-like" evidence="7">
    <location>
        <begin position="119"/>
        <end position="350"/>
    </location>
</feature>
<proteinExistence type="inferred from homology"/>
<reference evidence="9 10" key="1">
    <citation type="journal article" date="2018" name="Sci. Rep.">
        <title>Extensive genomic diversity among Mycobacterium marinum strains revealed by whole genome sequencing.</title>
        <authorList>
            <person name="Das S."/>
            <person name="Pettersson B.M."/>
            <person name="Behra P.R."/>
            <person name="Mallick A."/>
            <person name="Cheramie M."/>
            <person name="Ramesh M."/>
            <person name="Shirreff L."/>
            <person name="DuCote T."/>
            <person name="Dasgupta S."/>
            <person name="Ennis D.G."/>
            <person name="Kirsebom L.A."/>
        </authorList>
    </citation>
    <scope>NUCLEOTIDE SEQUENCE [LARGE SCALE GENOMIC DNA]</scope>
    <source>
        <strain evidence="9 10">Davis1</strain>
    </source>
</reference>
<dbReference type="Gene3D" id="3.30.2020.30">
    <property type="match status" value="1"/>
</dbReference>
<comment type="similarity">
    <text evidence="2">Belongs to the gamma-BBH/TMLD family.</text>
</comment>
<name>A0A3E2N0W6_MYCMR</name>
<feature type="domain" description="Gamma-butyrobetaine hydroxylase-like N-terminal" evidence="8">
    <location>
        <begin position="17"/>
        <end position="80"/>
    </location>
</feature>
<dbReference type="EMBL" id="PEDF01000023">
    <property type="protein sequence ID" value="RFZ46397.1"/>
    <property type="molecule type" value="Genomic_DNA"/>
</dbReference>
<dbReference type="EC" id="1.14.11.1" evidence="9"/>
<dbReference type="AlphaFoldDB" id="A0A3E2N0W6"/>
<evidence type="ECO:0000256" key="6">
    <source>
        <dbReference type="ARBA" id="ARBA00023004"/>
    </source>
</evidence>
<dbReference type="SUPFAM" id="SSF51197">
    <property type="entry name" value="Clavaminate synthase-like"/>
    <property type="match status" value="1"/>
</dbReference>
<evidence type="ECO:0000256" key="5">
    <source>
        <dbReference type="ARBA" id="ARBA00023002"/>
    </source>
</evidence>
<dbReference type="InterPro" id="IPR038492">
    <property type="entry name" value="GBBH-like_N_sf"/>
</dbReference>
<keyword evidence="4 9" id="KW-0223">Dioxygenase</keyword>
<evidence type="ECO:0000256" key="2">
    <source>
        <dbReference type="ARBA" id="ARBA00008654"/>
    </source>
</evidence>
<evidence type="ECO:0000313" key="10">
    <source>
        <dbReference type="Proteomes" id="UP000257451"/>
    </source>
</evidence>
<sequence length="377" mass="41971">MHSDVLLEVSPLGSVRLDFDGRSTELSPWWLRSQCPCRHCRTESGQRTTAATAQDTRLAELRRGRGRVVEVLFRDGHRSTFAEEELIRYANWREQPLPFGFASRSVLGLERRRWEPDPDAATIGDWLGALADNRVLVLEGAPTRVGVVGPTAAQIAPVMPTIYGDTWLVRVEDRPVNIAYTACALPFHQDLCAYETPPGLQLLHCIAFDAAVTGGQTWFCDGLAAAERVRAQAPDDFETLCQVWATFATVNRQQHMVVRKPHLVVDDRANLVGINWAPPFEGAFAGDPADEERYRRAYQTFTSAVEDGPRLALRLQPGEIVVFQNRRTLHARQAYTQPTASARRVLEGCYLSADDVANRSRLLARTRPTPVGTGPTT</sequence>
<dbReference type="GO" id="GO:0045329">
    <property type="term" value="P:carnitine biosynthetic process"/>
    <property type="evidence" value="ECO:0007669"/>
    <property type="project" value="TreeGrafter"/>
</dbReference>